<keyword evidence="8" id="KW-0436">Ligase</keyword>
<dbReference type="GO" id="GO:0006412">
    <property type="term" value="P:translation"/>
    <property type="evidence" value="ECO:0007669"/>
    <property type="project" value="UniProtKB-KW"/>
</dbReference>
<dbReference type="AlphaFoldDB" id="A0A6I3UT15"/>
<evidence type="ECO:0000256" key="4">
    <source>
        <dbReference type="ARBA" id="ARBA00047929"/>
    </source>
</evidence>
<dbReference type="SUPFAM" id="SSF46589">
    <property type="entry name" value="tRNA-binding arm"/>
    <property type="match status" value="1"/>
</dbReference>
<sequence>SFDAVAEKLATRGVDAAILNEMKEIDAKRRNILVKVENLKAERNTVSAEIAQAKRNKENADDKIAAMQTLSAEVKALDAELADIDAKLTEFTTT</sequence>
<dbReference type="PANTHER" id="PTHR43697">
    <property type="entry name" value="SERYL-TRNA SYNTHETASE"/>
    <property type="match status" value="1"/>
</dbReference>
<dbReference type="Proteomes" id="UP000437160">
    <property type="component" value="Unassembled WGS sequence"/>
</dbReference>
<evidence type="ECO:0000313" key="8">
    <source>
        <dbReference type="EMBL" id="MTW00086.1"/>
    </source>
</evidence>
<gene>
    <name evidence="8" type="ORF">GM536_13830</name>
</gene>
<protein>
    <submittedName>
        <fullName evidence="8">Serine--tRNA ligase</fullName>
        <ecNumber evidence="8">6.1.1.11</ecNumber>
    </submittedName>
</protein>
<comment type="similarity">
    <text evidence="1">Belongs to the class-II aminoacyl-tRNA synthetase family. Type-1 seryl-tRNA synthetase subfamily.</text>
</comment>
<reference evidence="8 9" key="1">
    <citation type="submission" date="2019-11" db="EMBL/GenBank/DDBJ databases">
        <title>Growth characteristics of pneumococcus vary with the chemical composition of the capsule and with environmental conditions.</title>
        <authorList>
            <person name="Tothpal A."/>
            <person name="Desobry K."/>
            <person name="Joshi S."/>
            <person name="Wyllie A.L."/>
            <person name="Weinberger D.M."/>
        </authorList>
    </citation>
    <scope>NUCLEOTIDE SEQUENCE [LARGE SCALE GENOMIC DNA]</scope>
    <source>
        <strain evidence="9">pnumococcus19F</strain>
    </source>
</reference>
<evidence type="ECO:0000256" key="1">
    <source>
        <dbReference type="ARBA" id="ARBA00010728"/>
    </source>
</evidence>
<keyword evidence="6" id="KW-0175">Coiled coil</keyword>
<name>A0A6I3UT15_STREE</name>
<feature type="non-terminal residue" evidence="8">
    <location>
        <position position="94"/>
    </location>
</feature>
<dbReference type="PANTHER" id="PTHR43697:SF1">
    <property type="entry name" value="SERINE--TRNA LIGASE"/>
    <property type="match status" value="1"/>
</dbReference>
<feature type="non-terminal residue" evidence="8">
    <location>
        <position position="1"/>
    </location>
</feature>
<dbReference type="GO" id="GO:0000166">
    <property type="term" value="F:nucleotide binding"/>
    <property type="evidence" value="ECO:0007669"/>
    <property type="project" value="InterPro"/>
</dbReference>
<feature type="coiled-coil region" evidence="6">
    <location>
        <begin position="22"/>
        <end position="87"/>
    </location>
</feature>
<proteinExistence type="inferred from homology"/>
<keyword evidence="3" id="KW-0648">Protein biosynthesis</keyword>
<keyword evidence="2" id="KW-0963">Cytoplasm</keyword>
<dbReference type="Pfam" id="PF02403">
    <property type="entry name" value="Seryl_tRNA_N"/>
    <property type="match status" value="1"/>
</dbReference>
<evidence type="ECO:0000256" key="3">
    <source>
        <dbReference type="ARBA" id="ARBA00022917"/>
    </source>
</evidence>
<accession>A0A6I3UT15</accession>
<comment type="caution">
    <text evidence="8">The sequence shown here is derived from an EMBL/GenBank/DDBJ whole genome shotgun (WGS) entry which is preliminary data.</text>
</comment>
<dbReference type="InterPro" id="IPR015866">
    <property type="entry name" value="Ser-tRNA-synth_1_N"/>
</dbReference>
<feature type="domain" description="Serine-tRNA synthetase type1 N-terminal" evidence="7">
    <location>
        <begin position="2"/>
        <end position="92"/>
    </location>
</feature>
<dbReference type="InterPro" id="IPR042103">
    <property type="entry name" value="SerRS_1_N_sf"/>
</dbReference>
<comment type="catalytic activity">
    <reaction evidence="4">
        <text>tRNA(Sec) + L-serine + ATP = L-seryl-tRNA(Sec) + AMP + diphosphate + H(+)</text>
        <dbReference type="Rhea" id="RHEA:42580"/>
        <dbReference type="Rhea" id="RHEA-COMP:9742"/>
        <dbReference type="Rhea" id="RHEA-COMP:10128"/>
        <dbReference type="ChEBI" id="CHEBI:15378"/>
        <dbReference type="ChEBI" id="CHEBI:30616"/>
        <dbReference type="ChEBI" id="CHEBI:33019"/>
        <dbReference type="ChEBI" id="CHEBI:33384"/>
        <dbReference type="ChEBI" id="CHEBI:78442"/>
        <dbReference type="ChEBI" id="CHEBI:78533"/>
        <dbReference type="ChEBI" id="CHEBI:456215"/>
        <dbReference type="EC" id="6.1.1.11"/>
    </reaction>
</comment>
<evidence type="ECO:0000313" key="9">
    <source>
        <dbReference type="Proteomes" id="UP000437160"/>
    </source>
</evidence>
<dbReference type="GO" id="GO:0004828">
    <property type="term" value="F:serine-tRNA ligase activity"/>
    <property type="evidence" value="ECO:0007669"/>
    <property type="project" value="UniProtKB-EC"/>
</dbReference>
<evidence type="ECO:0000256" key="2">
    <source>
        <dbReference type="ARBA" id="ARBA00022490"/>
    </source>
</evidence>
<evidence type="ECO:0000256" key="5">
    <source>
        <dbReference type="ARBA" id="ARBA00048823"/>
    </source>
</evidence>
<dbReference type="Gene3D" id="1.10.287.40">
    <property type="entry name" value="Serine-tRNA synthetase, tRNA binding domain"/>
    <property type="match status" value="1"/>
</dbReference>
<evidence type="ECO:0000256" key="6">
    <source>
        <dbReference type="SAM" id="Coils"/>
    </source>
</evidence>
<comment type="catalytic activity">
    <reaction evidence="5">
        <text>tRNA(Ser) + L-serine + ATP = L-seryl-tRNA(Ser) + AMP + diphosphate + H(+)</text>
        <dbReference type="Rhea" id="RHEA:12292"/>
        <dbReference type="Rhea" id="RHEA-COMP:9669"/>
        <dbReference type="Rhea" id="RHEA-COMP:9703"/>
        <dbReference type="ChEBI" id="CHEBI:15378"/>
        <dbReference type="ChEBI" id="CHEBI:30616"/>
        <dbReference type="ChEBI" id="CHEBI:33019"/>
        <dbReference type="ChEBI" id="CHEBI:33384"/>
        <dbReference type="ChEBI" id="CHEBI:78442"/>
        <dbReference type="ChEBI" id="CHEBI:78533"/>
        <dbReference type="ChEBI" id="CHEBI:456215"/>
        <dbReference type="EC" id="6.1.1.11"/>
    </reaction>
</comment>
<dbReference type="EMBL" id="WNIA01000665">
    <property type="protein sequence ID" value="MTW00086.1"/>
    <property type="molecule type" value="Genomic_DNA"/>
</dbReference>
<dbReference type="EC" id="6.1.1.11" evidence="8"/>
<organism evidence="8 9">
    <name type="scientific">Streptococcus pneumoniae</name>
    <dbReference type="NCBI Taxonomy" id="1313"/>
    <lineage>
        <taxon>Bacteria</taxon>
        <taxon>Bacillati</taxon>
        <taxon>Bacillota</taxon>
        <taxon>Bacilli</taxon>
        <taxon>Lactobacillales</taxon>
        <taxon>Streptococcaceae</taxon>
        <taxon>Streptococcus</taxon>
    </lineage>
</organism>
<dbReference type="InterPro" id="IPR010978">
    <property type="entry name" value="tRNA-bd_arm"/>
</dbReference>
<evidence type="ECO:0000259" key="7">
    <source>
        <dbReference type="Pfam" id="PF02403"/>
    </source>
</evidence>